<dbReference type="PANTHER" id="PTHR42877">
    <property type="entry name" value="L-ORNITHINE N(5)-MONOOXYGENASE-RELATED"/>
    <property type="match status" value="1"/>
</dbReference>
<dbReference type="Pfam" id="PF13738">
    <property type="entry name" value="Pyr_redox_3"/>
    <property type="match status" value="1"/>
</dbReference>
<dbReference type="InterPro" id="IPR036188">
    <property type="entry name" value="FAD/NAD-bd_sf"/>
</dbReference>
<dbReference type="Proteomes" id="UP001501690">
    <property type="component" value="Unassembled WGS sequence"/>
</dbReference>
<protein>
    <submittedName>
        <fullName evidence="1">NAD(P)/FAD-dependent oxidoreductase</fullName>
    </submittedName>
</protein>
<dbReference type="SUPFAM" id="SSF51905">
    <property type="entry name" value="FAD/NAD(P)-binding domain"/>
    <property type="match status" value="2"/>
</dbReference>
<evidence type="ECO:0000313" key="2">
    <source>
        <dbReference type="Proteomes" id="UP001501690"/>
    </source>
</evidence>
<reference evidence="2" key="1">
    <citation type="journal article" date="2019" name="Int. J. Syst. Evol. Microbiol.">
        <title>The Global Catalogue of Microorganisms (GCM) 10K type strain sequencing project: providing services to taxonomists for standard genome sequencing and annotation.</title>
        <authorList>
            <consortium name="The Broad Institute Genomics Platform"/>
            <consortium name="The Broad Institute Genome Sequencing Center for Infectious Disease"/>
            <person name="Wu L."/>
            <person name="Ma J."/>
        </authorList>
    </citation>
    <scope>NUCLEOTIDE SEQUENCE [LARGE SCALE GENOMIC DNA]</scope>
    <source>
        <strain evidence="2">JCM 15577</strain>
    </source>
</reference>
<dbReference type="RefSeq" id="WP_344071897.1">
    <property type="nucleotide sequence ID" value="NZ_BAAAPL010000002.1"/>
</dbReference>
<comment type="caution">
    <text evidence="1">The sequence shown here is derived from an EMBL/GenBank/DDBJ whole genome shotgun (WGS) entry which is preliminary data.</text>
</comment>
<keyword evidence="2" id="KW-1185">Reference proteome</keyword>
<dbReference type="PRINTS" id="PR00411">
    <property type="entry name" value="PNDRDTASEI"/>
</dbReference>
<dbReference type="EMBL" id="BAAAPL010000002">
    <property type="protein sequence ID" value="GAA1701187.1"/>
    <property type="molecule type" value="Genomic_DNA"/>
</dbReference>
<organism evidence="1 2">
    <name type="scientific">Microbacterium sediminicola</name>
    <dbReference type="NCBI Taxonomy" id="415210"/>
    <lineage>
        <taxon>Bacteria</taxon>
        <taxon>Bacillati</taxon>
        <taxon>Actinomycetota</taxon>
        <taxon>Actinomycetes</taxon>
        <taxon>Micrococcales</taxon>
        <taxon>Microbacteriaceae</taxon>
        <taxon>Microbacterium</taxon>
    </lineage>
</organism>
<name>A0ABP4U9A2_9MICO</name>
<sequence length="491" mass="53252">MSTHVEALIVGAGFAGLATALELRAAGVDDIALIERADDVGGTWRENRYPGVACDIPAHLYALGRHPWPHWSHEFAPGDEIQNYLRTVADRSGVRALIRFDTPMTASRWHEDRWHVETPTGDIHARALLLACGRLTDPSLPDIPGSEGFPGVLTHTARWDPATEVDGRRIAVIGTGASGVQLVPELVRRGAHVTLFQRTAAWVLPRGGHGYTDAERARFAAAPEEMAQLRERLFVDGEARYASRSGDAAAAAAASDQALAHLADQIPDRRLRAALTPDYAFGCKRVLLSDDFYPAVASAAVTLEPSALERIEGHTLISATGTRHEVDLVVFATGFRATEQPYARFVTGESGETLADHWSSGMTSVLSTVVPGFPNLFVLNGPNASLGHNSSILMLEEQAAYAARTLAKLTDGEILRPDPAAEADYCRRIDERAAPTAWITGGCHNWYVDERSGRLTLLWPGTVAEFRAQMRAADGSEFLREPVTGVRRSTT</sequence>
<accession>A0ABP4U9A2</accession>
<dbReference type="Gene3D" id="3.50.50.60">
    <property type="entry name" value="FAD/NAD(P)-binding domain"/>
    <property type="match status" value="2"/>
</dbReference>
<evidence type="ECO:0000313" key="1">
    <source>
        <dbReference type="EMBL" id="GAA1701187.1"/>
    </source>
</evidence>
<gene>
    <name evidence="1" type="ORF">GCM10009808_18770</name>
</gene>
<proteinExistence type="predicted"/>
<dbReference type="PANTHER" id="PTHR42877:SF4">
    <property type="entry name" value="FAD_NAD(P)-BINDING DOMAIN-CONTAINING PROTEIN-RELATED"/>
    <property type="match status" value="1"/>
</dbReference>
<dbReference type="InterPro" id="IPR051209">
    <property type="entry name" value="FAD-bind_Monooxygenase_sf"/>
</dbReference>